<keyword evidence="3" id="KW-1185">Reference proteome</keyword>
<proteinExistence type="predicted"/>
<dbReference type="EMBL" id="CP003746">
    <property type="protein sequence ID" value="AFU98751.1"/>
    <property type="molecule type" value="Genomic_DNA"/>
</dbReference>
<accession>K4KXW2</accession>
<dbReference type="AlphaFoldDB" id="K4KXW2"/>
<organism evidence="2 3">
    <name type="scientific">Simiduia agarivorans (strain DSM 21679 / JCM 13881 / BCRC 17597 / SA1)</name>
    <dbReference type="NCBI Taxonomy" id="1117647"/>
    <lineage>
        <taxon>Bacteria</taxon>
        <taxon>Pseudomonadati</taxon>
        <taxon>Pseudomonadota</taxon>
        <taxon>Gammaproteobacteria</taxon>
        <taxon>Cellvibrionales</taxon>
        <taxon>Cellvibrionaceae</taxon>
        <taxon>Simiduia</taxon>
    </lineage>
</organism>
<dbReference type="Proteomes" id="UP000000466">
    <property type="component" value="Chromosome"/>
</dbReference>
<evidence type="ECO:0000256" key="1">
    <source>
        <dbReference type="SAM" id="MobiDB-lite"/>
    </source>
</evidence>
<dbReference type="HOGENOM" id="CLU_2791696_0_0_6"/>
<dbReference type="RefSeq" id="WP_015046924.1">
    <property type="nucleotide sequence ID" value="NC_018868.3"/>
</dbReference>
<protein>
    <submittedName>
        <fullName evidence="2">Uncharacterized protein</fullName>
    </submittedName>
</protein>
<sequence>MSHPPRDHQDLQQEAILISLDQLSQTLEVMAKVVSRLKQQIAENTDKTQDSRAGGRRASDRQASNAFH</sequence>
<gene>
    <name evidence="2" type="ordered locus">M5M_07800</name>
</gene>
<reference evidence="2 3" key="1">
    <citation type="journal article" date="2013" name="Genome Announc.">
        <title>Complete genome sequence of Simiduia agarivorans SA1(T), a marine bacterium able to degrade a variety of polysaccharides.</title>
        <authorList>
            <person name="Lin S.Y."/>
            <person name="Shieh W.Y."/>
            <person name="Chen J.S."/>
            <person name="Tang S.L."/>
        </authorList>
    </citation>
    <scope>NUCLEOTIDE SEQUENCE [LARGE SCALE GENOMIC DNA]</scope>
    <source>
        <strain evidence="3">DSM 21679 / JCM 13881 / BCRC 17597 / SA1</strain>
    </source>
</reference>
<evidence type="ECO:0000313" key="2">
    <source>
        <dbReference type="EMBL" id="AFU98751.1"/>
    </source>
</evidence>
<name>K4KXW2_SIMAS</name>
<evidence type="ECO:0000313" key="3">
    <source>
        <dbReference type="Proteomes" id="UP000000466"/>
    </source>
</evidence>
<feature type="region of interest" description="Disordered" evidence="1">
    <location>
        <begin position="39"/>
        <end position="68"/>
    </location>
</feature>
<dbReference type="KEGG" id="saga:M5M_07800"/>
<dbReference type="STRING" id="1117647.M5M_07800"/>